<keyword evidence="5 6" id="KW-0874">Quinone</keyword>
<evidence type="ECO:0000259" key="8">
    <source>
        <dbReference type="PROSITE" id="PS51387"/>
    </source>
</evidence>
<dbReference type="Proteomes" id="UP001597521">
    <property type="component" value="Unassembled WGS sequence"/>
</dbReference>
<reference evidence="10" key="1">
    <citation type="journal article" date="2019" name="Int. J. Syst. Evol. Microbiol.">
        <title>The Global Catalogue of Microorganisms (GCM) 10K type strain sequencing project: providing services to taxonomists for standard genome sequencing and annotation.</title>
        <authorList>
            <consortium name="The Broad Institute Genomics Platform"/>
            <consortium name="The Broad Institute Genome Sequencing Center for Infectious Disease"/>
            <person name="Wu L."/>
            <person name="Ma J."/>
        </authorList>
    </citation>
    <scope>NUCLEOTIDE SEQUENCE [LARGE SCALE GENOMIC DNA]</scope>
    <source>
        <strain evidence="10">CCM 7427</strain>
    </source>
</reference>
<dbReference type="Gene3D" id="3.30.43.10">
    <property type="entry name" value="Uridine Diphospho-n-acetylenolpyruvylglucosamine Reductase, domain 2"/>
    <property type="match status" value="1"/>
</dbReference>
<dbReference type="InterPro" id="IPR016167">
    <property type="entry name" value="FAD-bd_PCMH_sub1"/>
</dbReference>
<comment type="caution">
    <text evidence="9">The sequence shown here is derived from an EMBL/GenBank/DDBJ whole genome shotgun (WGS) entry which is preliminary data.</text>
</comment>
<feature type="binding site" evidence="5">
    <location>
        <position position="142"/>
    </location>
    <ligand>
        <name>FAD</name>
        <dbReference type="ChEBI" id="CHEBI:57692"/>
    </ligand>
</feature>
<feature type="binding site" evidence="5">
    <location>
        <position position="152"/>
    </location>
    <ligand>
        <name>FAD</name>
        <dbReference type="ChEBI" id="CHEBI:57692"/>
    </ligand>
</feature>
<protein>
    <recommendedName>
        <fullName evidence="5">Quinone-dependent D-lactate dehydrogenase</fullName>
        <ecNumber evidence="5">1.1.5.12</ecNumber>
    </recommendedName>
    <alternativeName>
        <fullName evidence="5">D-lactate dehydrogenase</fullName>
        <shortName evidence="5">D-LDH</shortName>
    </alternativeName>
</protein>
<dbReference type="InterPro" id="IPR016169">
    <property type="entry name" value="FAD-bd_PCMH_sub2"/>
</dbReference>
<feature type="region of interest" description="Disordered" evidence="7">
    <location>
        <begin position="551"/>
        <end position="574"/>
    </location>
</feature>
<comment type="similarity">
    <text evidence="5">Belongs to the quinone-dependent D-lactate dehydrogenase family.</text>
</comment>
<evidence type="ECO:0000256" key="6">
    <source>
        <dbReference type="PIRNR" id="PIRNR000101"/>
    </source>
</evidence>
<dbReference type="RefSeq" id="WP_386830687.1">
    <property type="nucleotide sequence ID" value="NZ_JBHUNP010000001.1"/>
</dbReference>
<dbReference type="EC" id="1.1.5.12" evidence="5"/>
<dbReference type="SUPFAM" id="SSF55103">
    <property type="entry name" value="FAD-linked oxidases, C-terminal domain"/>
    <property type="match status" value="1"/>
</dbReference>
<keyword evidence="10" id="KW-1185">Reference proteome</keyword>
<dbReference type="InterPro" id="IPR051264">
    <property type="entry name" value="FAD-oxidored/transferase_4"/>
</dbReference>
<accession>A0ABW5QFG9</accession>
<dbReference type="InterPro" id="IPR012256">
    <property type="entry name" value="D_lactate_DH"/>
</dbReference>
<dbReference type="InterPro" id="IPR016172">
    <property type="entry name" value="D-lactate_DH_C-sub1"/>
</dbReference>
<evidence type="ECO:0000256" key="2">
    <source>
        <dbReference type="ARBA" id="ARBA00022630"/>
    </source>
</evidence>
<name>A0ABW5QFG9_9HYPH</name>
<evidence type="ECO:0000313" key="10">
    <source>
        <dbReference type="Proteomes" id="UP001597521"/>
    </source>
</evidence>
<evidence type="ECO:0000256" key="1">
    <source>
        <dbReference type="ARBA" id="ARBA00001974"/>
    </source>
</evidence>
<dbReference type="InterPro" id="IPR006094">
    <property type="entry name" value="Oxid_FAD_bind_N"/>
</dbReference>
<dbReference type="InterPro" id="IPR036318">
    <property type="entry name" value="FAD-bd_PCMH-like_sf"/>
</dbReference>
<comment type="subcellular location">
    <subcellularLocation>
        <location evidence="5">Cell inner membrane</location>
        <topology evidence="5">Peripheral membrane protein</topology>
        <orientation evidence="5">Cytoplasmic side</orientation>
    </subcellularLocation>
</comment>
<dbReference type="NCBIfam" id="NF008387">
    <property type="entry name" value="PRK11183.1"/>
    <property type="match status" value="1"/>
</dbReference>
<feature type="binding site" evidence="5">
    <location>
        <position position="135"/>
    </location>
    <ligand>
        <name>FAD</name>
        <dbReference type="ChEBI" id="CHEBI:57692"/>
    </ligand>
</feature>
<evidence type="ECO:0000256" key="7">
    <source>
        <dbReference type="SAM" id="MobiDB-lite"/>
    </source>
</evidence>
<evidence type="ECO:0000313" key="9">
    <source>
        <dbReference type="EMBL" id="MFD2646234.1"/>
    </source>
</evidence>
<evidence type="ECO:0000256" key="4">
    <source>
        <dbReference type="ARBA" id="ARBA00023002"/>
    </source>
</evidence>
<feature type="binding site" evidence="5">
    <location>
        <position position="255"/>
    </location>
    <ligand>
        <name>FAD</name>
        <dbReference type="ChEBI" id="CHEBI:57692"/>
    </ligand>
</feature>
<dbReference type="Gene3D" id="3.30.465.10">
    <property type="match status" value="1"/>
</dbReference>
<sequence length="574" mass="63721">MHSLLKRMQDVVGERHVLVGDRQTRRYRKGYRFGEGKVLAVVRPGTLLEQWRVLQACVANDVIVICQAANTGLTGGSTPAGEGYDRPIVIINTLRIDRIDLLGAGEQVVCLPGATLDKLEKRLRAIGREPHSVIGSSCIGASVTGGVCNNSGGSLVRRGPAFTQMALFAQVDAVGRLHLVNHLGIELGSNPEEILARLDGQRYRPEDVRSDGNLWASDRAYSDHIRDIDAPTPARFNADPRRHYEASGSAGKVAVFALRLDTFPADKDVTVFYIGSNDPAELAEIRRDVLGGFRNLPIAGEYMHRGAYDLAHRYGKDLFLFIRAFGTDNVPKAYAAKSWFDGVTESTGLGGHVSDRLLQFFARLFPEHLPARLNAFRDRYAHHLLLKMGGEGVAEAREYLARRFPTAVGDFFECTAREGADAYLNRFVVGGAVVRYRDVHPRDVEDIVALDVALPRNTLAWFETLPADLQARFETTMYCGHFLCHVMHQEYLVRKGEDCHAIEQELLRLLDLRGAEYPAEHNVGHLYEAKPALKDFYRSLDPTNTFNPGIGGTSKLRHWHPPEAPAGHPVETVE</sequence>
<feature type="binding site" evidence="5">
    <location>
        <begin position="68"/>
        <end position="72"/>
    </location>
    <ligand>
        <name>FAD</name>
        <dbReference type="ChEBI" id="CHEBI:57692"/>
    </ligand>
</feature>
<keyword evidence="5" id="KW-0997">Cell inner membrane</keyword>
<dbReference type="Pfam" id="PF01565">
    <property type="entry name" value="FAD_binding_4"/>
    <property type="match status" value="1"/>
</dbReference>
<comment type="cofactor">
    <cofactor evidence="1 5 6">
        <name>FAD</name>
        <dbReference type="ChEBI" id="CHEBI:57692"/>
    </cofactor>
</comment>
<feature type="domain" description="FAD-binding PCMH-type" evidence="8">
    <location>
        <begin position="34"/>
        <end position="241"/>
    </location>
</feature>
<keyword evidence="5" id="KW-0472">Membrane</keyword>
<dbReference type="EMBL" id="JBHUNP010000001">
    <property type="protein sequence ID" value="MFD2646234.1"/>
    <property type="molecule type" value="Genomic_DNA"/>
</dbReference>
<keyword evidence="5" id="KW-1003">Cell membrane</keyword>
<dbReference type="PIRSF" id="PIRSF000101">
    <property type="entry name" value="D-lactate_dh"/>
    <property type="match status" value="1"/>
</dbReference>
<organism evidence="9 10">
    <name type="scientific">Devosia albogilva</name>
    <dbReference type="NCBI Taxonomy" id="429726"/>
    <lineage>
        <taxon>Bacteria</taxon>
        <taxon>Pseudomonadati</taxon>
        <taxon>Pseudomonadota</taxon>
        <taxon>Alphaproteobacteria</taxon>
        <taxon>Hyphomicrobiales</taxon>
        <taxon>Devosiaceae</taxon>
        <taxon>Devosia</taxon>
    </lineage>
</organism>
<dbReference type="HAMAP" id="MF_02092">
    <property type="entry name" value="DLDH_Dld"/>
    <property type="match status" value="1"/>
</dbReference>
<comment type="function">
    <text evidence="5 6">Catalyzes the oxidation of D-lactate to pyruvate.</text>
</comment>
<dbReference type="PROSITE" id="PS51387">
    <property type="entry name" value="FAD_PCMH"/>
    <property type="match status" value="1"/>
</dbReference>
<dbReference type="InterPro" id="IPR016164">
    <property type="entry name" value="FAD-linked_Oxase-like_C"/>
</dbReference>
<comment type="catalytic activity">
    <reaction evidence="5 6">
        <text>(R)-lactate + a quinone = a quinol + pyruvate</text>
        <dbReference type="Rhea" id="RHEA:51468"/>
        <dbReference type="ChEBI" id="CHEBI:15361"/>
        <dbReference type="ChEBI" id="CHEBI:16004"/>
        <dbReference type="ChEBI" id="CHEBI:24646"/>
        <dbReference type="ChEBI" id="CHEBI:132124"/>
        <dbReference type="EC" id="1.1.5.12"/>
    </reaction>
</comment>
<keyword evidence="2 5" id="KW-0285">Flavoprotein</keyword>
<dbReference type="PANTHER" id="PTHR43716">
    <property type="entry name" value="D-2-HYDROXYGLUTARATE DEHYDROGENASE, MITOCHONDRIAL"/>
    <property type="match status" value="1"/>
</dbReference>
<dbReference type="GO" id="GO:0008720">
    <property type="term" value="F:D-lactate dehydrogenase (NAD+) activity"/>
    <property type="evidence" value="ECO:0007669"/>
    <property type="project" value="UniProtKB-EC"/>
</dbReference>
<dbReference type="SUPFAM" id="SSF56176">
    <property type="entry name" value="FAD-binding/transporter-associated domain-like"/>
    <property type="match status" value="1"/>
</dbReference>
<dbReference type="InterPro" id="IPR016166">
    <property type="entry name" value="FAD-bd_PCMH"/>
</dbReference>
<proteinExistence type="inferred from homology"/>
<keyword evidence="3 5" id="KW-0274">FAD</keyword>
<evidence type="ECO:0000256" key="3">
    <source>
        <dbReference type="ARBA" id="ARBA00022827"/>
    </source>
</evidence>
<dbReference type="Pfam" id="PF09330">
    <property type="entry name" value="Lact-deh-memb"/>
    <property type="match status" value="1"/>
</dbReference>
<evidence type="ECO:0000256" key="5">
    <source>
        <dbReference type="HAMAP-Rule" id="MF_02092"/>
    </source>
</evidence>
<gene>
    <name evidence="5 9" type="primary">dld</name>
    <name evidence="9" type="ORF">ACFSX5_00325</name>
</gene>
<dbReference type="InterPro" id="IPR015409">
    <property type="entry name" value="Lactate_DH_C"/>
</dbReference>
<dbReference type="Gene3D" id="3.30.70.610">
    <property type="entry name" value="D-lactate dehydrogenase, cap domain, subdomain 1"/>
    <property type="match status" value="2"/>
</dbReference>
<dbReference type="Gene3D" id="3.30.1370.20">
    <property type="entry name" value="D-lactate dehydrogenase, cap domain, subdomain 2"/>
    <property type="match status" value="1"/>
</dbReference>
<dbReference type="PANTHER" id="PTHR43716:SF1">
    <property type="entry name" value="D-2-HYDROXYGLUTARATE DEHYDROGENASE, MITOCHONDRIAL"/>
    <property type="match status" value="1"/>
</dbReference>
<feature type="binding site" evidence="5">
    <location>
        <begin position="76"/>
        <end position="77"/>
    </location>
    <ligand>
        <name>FAD</name>
        <dbReference type="ChEBI" id="CHEBI:57692"/>
    </ligand>
</feature>
<dbReference type="InterPro" id="IPR016173">
    <property type="entry name" value="D-lactate_DH_C-sub2"/>
</dbReference>
<keyword evidence="4 5" id="KW-0560">Oxidoreductase</keyword>